<reference evidence="7" key="1">
    <citation type="journal article" date="2021" name="Nat. Commun.">
        <title>Genetic determinants of endophytism in the Arabidopsis root mycobiome.</title>
        <authorList>
            <person name="Mesny F."/>
            <person name="Miyauchi S."/>
            <person name="Thiergart T."/>
            <person name="Pickel B."/>
            <person name="Atanasova L."/>
            <person name="Karlsson M."/>
            <person name="Huettel B."/>
            <person name="Barry K.W."/>
            <person name="Haridas S."/>
            <person name="Chen C."/>
            <person name="Bauer D."/>
            <person name="Andreopoulos W."/>
            <person name="Pangilinan J."/>
            <person name="LaButti K."/>
            <person name="Riley R."/>
            <person name="Lipzen A."/>
            <person name="Clum A."/>
            <person name="Drula E."/>
            <person name="Henrissat B."/>
            <person name="Kohler A."/>
            <person name="Grigoriev I.V."/>
            <person name="Martin F.M."/>
            <person name="Hacquard S."/>
        </authorList>
    </citation>
    <scope>NUCLEOTIDE SEQUENCE</scope>
    <source>
        <strain evidence="7">MPI-CAGE-CH-0235</strain>
    </source>
</reference>
<comment type="similarity">
    <text evidence="1 4">Belongs to the glycosyl hydrolase 5 (cellulase A) family.</text>
</comment>
<dbReference type="Gene3D" id="3.20.20.80">
    <property type="entry name" value="Glycosidases"/>
    <property type="match status" value="1"/>
</dbReference>
<sequence>MLHFVAALAAATSMLGLAAAEPAKRQSAFPSLPFNVEGPNIVDSAGNTVKYAGTNWPGHGEVMIPEGLQYKSVENILADIKSVGMNVIRLTFAIELVDQIYANGGEDVDIGTAFVEALGQENGTAVLADVLTFNPQFTASTKRLEVYDYIVEAAAEQEIYINLDNHISSGEWCCSATDGNTWWGDTHFNADNWVRGLAYMAEHGRSWSNLASFSLRNEFREPSNNPAVRATYNWQTWYGHVKEAAIAVNEANPDVLVVLSGLNYDTTMQPVVRGTALTPGSETFSKDDFPGFQNKLMIELHNYQGTATDCNALWGGIYNGGAQAMNPNEASTANVFPVIITEFGFDMTNQNYQGVYATCLGERLPENTAGWMIWVVVGSYYTRQGIQDYDEAWGLYDHTWSAWRNPAYVNGLLSEMSERTLA</sequence>
<evidence type="ECO:0000256" key="4">
    <source>
        <dbReference type="RuleBase" id="RU361153"/>
    </source>
</evidence>
<dbReference type="Pfam" id="PF00150">
    <property type="entry name" value="Cellulase"/>
    <property type="match status" value="1"/>
</dbReference>
<evidence type="ECO:0000256" key="1">
    <source>
        <dbReference type="ARBA" id="ARBA00005641"/>
    </source>
</evidence>
<dbReference type="GO" id="GO:0000272">
    <property type="term" value="P:polysaccharide catabolic process"/>
    <property type="evidence" value="ECO:0007669"/>
    <property type="project" value="InterPro"/>
</dbReference>
<evidence type="ECO:0000313" key="8">
    <source>
        <dbReference type="Proteomes" id="UP000813444"/>
    </source>
</evidence>
<protein>
    <submittedName>
        <fullName evidence="7">Beta-1,6-galactanase</fullName>
    </submittedName>
</protein>
<keyword evidence="8" id="KW-1185">Reference proteome</keyword>
<evidence type="ECO:0000313" key="7">
    <source>
        <dbReference type="EMBL" id="KAH7322821.1"/>
    </source>
</evidence>
<keyword evidence="3 4" id="KW-0326">Glycosidase</keyword>
<dbReference type="OrthoDB" id="442731at2759"/>
<feature type="chain" id="PRO_5035476703" evidence="5">
    <location>
        <begin position="21"/>
        <end position="422"/>
    </location>
</feature>
<evidence type="ECO:0000256" key="2">
    <source>
        <dbReference type="ARBA" id="ARBA00022801"/>
    </source>
</evidence>
<dbReference type="PANTHER" id="PTHR31263">
    <property type="entry name" value="CELLULASE FAMILY PROTEIN (AFU_ORTHOLOGUE AFUA_5G14560)"/>
    <property type="match status" value="1"/>
</dbReference>
<dbReference type="EMBL" id="JAGPNK010000004">
    <property type="protein sequence ID" value="KAH7322821.1"/>
    <property type="molecule type" value="Genomic_DNA"/>
</dbReference>
<dbReference type="PANTHER" id="PTHR31263:SF0">
    <property type="entry name" value="CELLULASE FAMILY PROTEIN (AFU_ORTHOLOGUE AFUA_5G14560)"/>
    <property type="match status" value="1"/>
</dbReference>
<dbReference type="Proteomes" id="UP000813444">
    <property type="component" value="Unassembled WGS sequence"/>
</dbReference>
<feature type="domain" description="Glycoside hydrolase family 5" evidence="6">
    <location>
        <begin position="43"/>
        <end position="375"/>
    </location>
</feature>
<accession>A0A8K0SZ95</accession>
<keyword evidence="2 4" id="KW-0378">Hydrolase</keyword>
<keyword evidence="5" id="KW-0732">Signal</keyword>
<dbReference type="InterPro" id="IPR017853">
    <property type="entry name" value="GH"/>
</dbReference>
<feature type="signal peptide" evidence="5">
    <location>
        <begin position="1"/>
        <end position="20"/>
    </location>
</feature>
<comment type="caution">
    <text evidence="7">The sequence shown here is derived from an EMBL/GenBank/DDBJ whole genome shotgun (WGS) entry which is preliminary data.</text>
</comment>
<proteinExistence type="inferred from homology"/>
<evidence type="ECO:0000256" key="3">
    <source>
        <dbReference type="ARBA" id="ARBA00023295"/>
    </source>
</evidence>
<dbReference type="SUPFAM" id="SSF51445">
    <property type="entry name" value="(Trans)glycosidases"/>
    <property type="match status" value="1"/>
</dbReference>
<dbReference type="AlphaFoldDB" id="A0A8K0SZ95"/>
<gene>
    <name evidence="7" type="ORF">B0I35DRAFT_450083</name>
</gene>
<dbReference type="GO" id="GO:0004553">
    <property type="term" value="F:hydrolase activity, hydrolyzing O-glycosyl compounds"/>
    <property type="evidence" value="ECO:0007669"/>
    <property type="project" value="InterPro"/>
</dbReference>
<dbReference type="InterPro" id="IPR001547">
    <property type="entry name" value="Glyco_hydro_5"/>
</dbReference>
<name>A0A8K0SZ95_9HYPO</name>
<evidence type="ECO:0000256" key="5">
    <source>
        <dbReference type="SAM" id="SignalP"/>
    </source>
</evidence>
<evidence type="ECO:0000259" key="6">
    <source>
        <dbReference type="Pfam" id="PF00150"/>
    </source>
</evidence>
<organism evidence="7 8">
    <name type="scientific">Stachybotrys elegans</name>
    <dbReference type="NCBI Taxonomy" id="80388"/>
    <lineage>
        <taxon>Eukaryota</taxon>
        <taxon>Fungi</taxon>
        <taxon>Dikarya</taxon>
        <taxon>Ascomycota</taxon>
        <taxon>Pezizomycotina</taxon>
        <taxon>Sordariomycetes</taxon>
        <taxon>Hypocreomycetidae</taxon>
        <taxon>Hypocreales</taxon>
        <taxon>Stachybotryaceae</taxon>
        <taxon>Stachybotrys</taxon>
    </lineage>
</organism>